<comment type="caution">
    <text evidence="10">The sequence shown here is derived from an EMBL/GenBank/DDBJ whole genome shotgun (WGS) entry which is preliminary data.</text>
</comment>
<dbReference type="InterPro" id="IPR042094">
    <property type="entry name" value="T2SS_GspF_sf"/>
</dbReference>
<evidence type="ECO:0000256" key="3">
    <source>
        <dbReference type="ARBA" id="ARBA00022475"/>
    </source>
</evidence>
<evidence type="ECO:0000313" key="10">
    <source>
        <dbReference type="EMBL" id="OHA18119.1"/>
    </source>
</evidence>
<evidence type="ECO:0000256" key="6">
    <source>
        <dbReference type="ARBA" id="ARBA00022989"/>
    </source>
</evidence>
<dbReference type="PANTHER" id="PTHR30012:SF0">
    <property type="entry name" value="TYPE II SECRETION SYSTEM PROTEIN F-RELATED"/>
    <property type="match status" value="1"/>
</dbReference>
<dbReference type="STRING" id="1802301.A2664_01460"/>
<keyword evidence="5 8" id="KW-0812">Transmembrane</keyword>
<dbReference type="GO" id="GO:0005886">
    <property type="term" value="C:plasma membrane"/>
    <property type="evidence" value="ECO:0007669"/>
    <property type="project" value="UniProtKB-SubCell"/>
</dbReference>
<dbReference type="PANTHER" id="PTHR30012">
    <property type="entry name" value="GENERAL SECRETION PATHWAY PROTEIN"/>
    <property type="match status" value="1"/>
</dbReference>
<organism evidence="10 11">
    <name type="scientific">Candidatus Taylorbacteria bacterium RIFCSPHIGHO2_01_FULL_46_22b</name>
    <dbReference type="NCBI Taxonomy" id="1802301"/>
    <lineage>
        <taxon>Bacteria</taxon>
        <taxon>Candidatus Tayloriibacteriota</taxon>
    </lineage>
</organism>
<evidence type="ECO:0000256" key="5">
    <source>
        <dbReference type="ARBA" id="ARBA00022692"/>
    </source>
</evidence>
<keyword evidence="3" id="KW-1003">Cell membrane</keyword>
<feature type="transmembrane region" description="Helical" evidence="8">
    <location>
        <begin position="213"/>
        <end position="242"/>
    </location>
</feature>
<accession>A0A1G2M4U6</accession>
<dbReference type="InterPro" id="IPR018076">
    <property type="entry name" value="T2SS_GspF_dom"/>
</dbReference>
<feature type="transmembrane region" description="Helical" evidence="8">
    <location>
        <begin position="378"/>
        <end position="399"/>
    </location>
</feature>
<feature type="transmembrane region" description="Helical" evidence="8">
    <location>
        <begin position="171"/>
        <end position="193"/>
    </location>
</feature>
<evidence type="ECO:0000259" key="9">
    <source>
        <dbReference type="Pfam" id="PF00482"/>
    </source>
</evidence>
<evidence type="ECO:0000256" key="2">
    <source>
        <dbReference type="ARBA" id="ARBA00005745"/>
    </source>
</evidence>
<dbReference type="FunFam" id="1.20.81.30:FF:000001">
    <property type="entry name" value="Type II secretion system protein F"/>
    <property type="match status" value="2"/>
</dbReference>
<protein>
    <recommendedName>
        <fullName evidence="9">Type II secretion system protein GspF domain-containing protein</fullName>
    </recommendedName>
</protein>
<evidence type="ECO:0000313" key="11">
    <source>
        <dbReference type="Proteomes" id="UP000178873"/>
    </source>
</evidence>
<evidence type="ECO:0000256" key="1">
    <source>
        <dbReference type="ARBA" id="ARBA00004429"/>
    </source>
</evidence>
<gene>
    <name evidence="10" type="ORF">A2664_01460</name>
</gene>
<dbReference type="PRINTS" id="PR00812">
    <property type="entry name" value="BCTERIALGSPF"/>
</dbReference>
<keyword evidence="7 8" id="KW-0472">Membrane</keyword>
<dbReference type="Proteomes" id="UP000178873">
    <property type="component" value="Unassembled WGS sequence"/>
</dbReference>
<feature type="domain" description="Type II secretion system protein GspF" evidence="9">
    <location>
        <begin position="72"/>
        <end position="194"/>
    </location>
</feature>
<evidence type="ECO:0000256" key="8">
    <source>
        <dbReference type="SAM" id="Phobius"/>
    </source>
</evidence>
<keyword evidence="4" id="KW-0997">Cell inner membrane</keyword>
<reference evidence="10 11" key="1">
    <citation type="journal article" date="2016" name="Nat. Commun.">
        <title>Thousands of microbial genomes shed light on interconnected biogeochemical processes in an aquifer system.</title>
        <authorList>
            <person name="Anantharaman K."/>
            <person name="Brown C.T."/>
            <person name="Hug L.A."/>
            <person name="Sharon I."/>
            <person name="Castelle C.J."/>
            <person name="Probst A.J."/>
            <person name="Thomas B.C."/>
            <person name="Singh A."/>
            <person name="Wilkins M.J."/>
            <person name="Karaoz U."/>
            <person name="Brodie E.L."/>
            <person name="Williams K.H."/>
            <person name="Hubbard S.S."/>
            <person name="Banfield J.F."/>
        </authorList>
    </citation>
    <scope>NUCLEOTIDE SEQUENCE [LARGE SCALE GENOMIC DNA]</scope>
</reference>
<name>A0A1G2M4U6_9BACT</name>
<sequence>MSLFKFKAEKSSGEIYEGKRSAPDKFTLYQDLKREGDTVLSTEEVREAKGSGTFSLSGLMKHVSLRDRILLARNLGSMLEAGLSLARALSVIERQARSKALRDVIQKVSAKINQGQTLSDSLKEHPAVFSSLFVSMVRAGEESGSLPKALRSISEQMSNTYQLQKKIRGAMIYPIIIMVVIVVITILMLIYVVPTLTAVFSELHVELPWNTRVIIYLSGLLSGHPFFALFVIFLLGASAYFLRRSPTGRRLFDGILLRLPVIKTIVQESNSARVARTLSSLLSSGVEVVQSIEITGDVVQNIYFRRVLDQARERIKKGEPLSVVFTENTKLYPIFVGEMISIGEETGKLGEMLSNVADFYEEEVSQKTKDLSTIVEPVLMVVIGCAVAFFALSMLAPMYSLVDSI</sequence>
<comment type="similarity">
    <text evidence="2">Belongs to the GSP F family.</text>
</comment>
<proteinExistence type="inferred from homology"/>
<dbReference type="Pfam" id="PF00482">
    <property type="entry name" value="T2SSF"/>
    <property type="match status" value="2"/>
</dbReference>
<dbReference type="EMBL" id="MHRF01000007">
    <property type="protein sequence ID" value="OHA18119.1"/>
    <property type="molecule type" value="Genomic_DNA"/>
</dbReference>
<evidence type="ECO:0000256" key="7">
    <source>
        <dbReference type="ARBA" id="ARBA00023136"/>
    </source>
</evidence>
<dbReference type="Gene3D" id="1.20.81.30">
    <property type="entry name" value="Type II secretion system (T2SS), domain F"/>
    <property type="match status" value="2"/>
</dbReference>
<comment type="subcellular location">
    <subcellularLocation>
        <location evidence="1">Cell inner membrane</location>
        <topology evidence="1">Multi-pass membrane protein</topology>
    </subcellularLocation>
</comment>
<keyword evidence="6 8" id="KW-1133">Transmembrane helix</keyword>
<dbReference type="AlphaFoldDB" id="A0A1G2M4U6"/>
<dbReference type="InterPro" id="IPR003004">
    <property type="entry name" value="GspF/PilC"/>
</dbReference>
<feature type="domain" description="Type II secretion system protein GspF" evidence="9">
    <location>
        <begin position="275"/>
        <end position="397"/>
    </location>
</feature>
<evidence type="ECO:0000256" key="4">
    <source>
        <dbReference type="ARBA" id="ARBA00022519"/>
    </source>
</evidence>